<dbReference type="AlphaFoldDB" id="A0AAE1ACQ3"/>
<evidence type="ECO:0000313" key="1">
    <source>
        <dbReference type="EMBL" id="KAK3785510.1"/>
    </source>
</evidence>
<proteinExistence type="predicted"/>
<protein>
    <submittedName>
        <fullName evidence="1">Uncharacterized protein</fullName>
    </submittedName>
</protein>
<evidence type="ECO:0000313" key="2">
    <source>
        <dbReference type="Proteomes" id="UP001283361"/>
    </source>
</evidence>
<name>A0AAE1ACQ3_9GAST</name>
<dbReference type="Proteomes" id="UP001283361">
    <property type="component" value="Unassembled WGS sequence"/>
</dbReference>
<reference evidence="1" key="1">
    <citation type="journal article" date="2023" name="G3 (Bethesda)">
        <title>A reference genome for the long-term kleptoplast-retaining sea slug Elysia crispata morphotype clarki.</title>
        <authorList>
            <person name="Eastman K.E."/>
            <person name="Pendleton A.L."/>
            <person name="Shaikh M.A."/>
            <person name="Suttiyut T."/>
            <person name="Ogas R."/>
            <person name="Tomko P."/>
            <person name="Gavelis G."/>
            <person name="Widhalm J.R."/>
            <person name="Wisecaver J.H."/>
        </authorList>
    </citation>
    <scope>NUCLEOTIDE SEQUENCE</scope>
    <source>
        <strain evidence="1">ECLA1</strain>
    </source>
</reference>
<accession>A0AAE1ACQ3</accession>
<gene>
    <name evidence="1" type="ORF">RRG08_048644</name>
</gene>
<sequence length="112" mass="13327">MSRFNLIEIRATRLYSGYKRRQRLICATVLRNALHTLDVKMDENYADRQKIVIAEHHKELLLTYLMVMSKVYCQVRGNWTVQFETPGWTFPTRQRPPETALFYSGQWETVSN</sequence>
<dbReference type="EMBL" id="JAWDGP010002127">
    <property type="protein sequence ID" value="KAK3785510.1"/>
    <property type="molecule type" value="Genomic_DNA"/>
</dbReference>
<keyword evidence="2" id="KW-1185">Reference proteome</keyword>
<comment type="caution">
    <text evidence="1">The sequence shown here is derived from an EMBL/GenBank/DDBJ whole genome shotgun (WGS) entry which is preliminary data.</text>
</comment>
<organism evidence="1 2">
    <name type="scientific">Elysia crispata</name>
    <name type="common">lettuce slug</name>
    <dbReference type="NCBI Taxonomy" id="231223"/>
    <lineage>
        <taxon>Eukaryota</taxon>
        <taxon>Metazoa</taxon>
        <taxon>Spiralia</taxon>
        <taxon>Lophotrochozoa</taxon>
        <taxon>Mollusca</taxon>
        <taxon>Gastropoda</taxon>
        <taxon>Heterobranchia</taxon>
        <taxon>Euthyneura</taxon>
        <taxon>Panpulmonata</taxon>
        <taxon>Sacoglossa</taxon>
        <taxon>Placobranchoidea</taxon>
        <taxon>Plakobranchidae</taxon>
        <taxon>Elysia</taxon>
    </lineage>
</organism>